<protein>
    <submittedName>
        <fullName evidence="1">Uncharacterized protein</fullName>
    </submittedName>
</protein>
<accession>A0A0A8YXP2</accession>
<proteinExistence type="predicted"/>
<evidence type="ECO:0000313" key="1">
    <source>
        <dbReference type="EMBL" id="JAD31351.1"/>
    </source>
</evidence>
<reference evidence="1" key="1">
    <citation type="submission" date="2014-09" db="EMBL/GenBank/DDBJ databases">
        <authorList>
            <person name="Magalhaes I.L.F."/>
            <person name="Oliveira U."/>
            <person name="Santos F.R."/>
            <person name="Vidigal T.H.D.A."/>
            <person name="Brescovit A.D."/>
            <person name="Santos A.J."/>
        </authorList>
    </citation>
    <scope>NUCLEOTIDE SEQUENCE</scope>
    <source>
        <tissue evidence="1">Shoot tissue taken approximately 20 cm above the soil surface</tissue>
    </source>
</reference>
<dbReference type="AlphaFoldDB" id="A0A0A8YXP2"/>
<sequence>MVQIRYLHSNSKLLEAKNNERWANRQINRRR</sequence>
<organism evidence="1">
    <name type="scientific">Arundo donax</name>
    <name type="common">Giant reed</name>
    <name type="synonym">Donax arundinaceus</name>
    <dbReference type="NCBI Taxonomy" id="35708"/>
    <lineage>
        <taxon>Eukaryota</taxon>
        <taxon>Viridiplantae</taxon>
        <taxon>Streptophyta</taxon>
        <taxon>Embryophyta</taxon>
        <taxon>Tracheophyta</taxon>
        <taxon>Spermatophyta</taxon>
        <taxon>Magnoliopsida</taxon>
        <taxon>Liliopsida</taxon>
        <taxon>Poales</taxon>
        <taxon>Poaceae</taxon>
        <taxon>PACMAD clade</taxon>
        <taxon>Arundinoideae</taxon>
        <taxon>Arundineae</taxon>
        <taxon>Arundo</taxon>
    </lineage>
</organism>
<name>A0A0A8YXP2_ARUDO</name>
<reference evidence="1" key="2">
    <citation type="journal article" date="2015" name="Data Brief">
        <title>Shoot transcriptome of the giant reed, Arundo donax.</title>
        <authorList>
            <person name="Barrero R.A."/>
            <person name="Guerrero F.D."/>
            <person name="Moolhuijzen P."/>
            <person name="Goolsby J.A."/>
            <person name="Tidwell J."/>
            <person name="Bellgard S.E."/>
            <person name="Bellgard M.I."/>
        </authorList>
    </citation>
    <scope>NUCLEOTIDE SEQUENCE</scope>
    <source>
        <tissue evidence="1">Shoot tissue taken approximately 20 cm above the soil surface</tissue>
    </source>
</reference>
<dbReference type="EMBL" id="GBRH01266544">
    <property type="protein sequence ID" value="JAD31351.1"/>
    <property type="molecule type" value="Transcribed_RNA"/>
</dbReference>